<evidence type="ECO:0000256" key="1">
    <source>
        <dbReference type="ARBA" id="ARBA00004713"/>
    </source>
</evidence>
<evidence type="ECO:0000256" key="3">
    <source>
        <dbReference type="ARBA" id="ARBA00019077"/>
    </source>
</evidence>
<reference evidence="12" key="1">
    <citation type="submission" date="2016-12" db="EMBL/GenBank/DDBJ databases">
        <title>Comparative genomics of four Isosphaeraceae planctomycetes: a common pool of plasmids and glycoside hydrolase genes.</title>
        <authorList>
            <person name="Ivanova A."/>
        </authorList>
    </citation>
    <scope>NUCLEOTIDE SEQUENCE [LARGE SCALE GENOMIC DNA]</scope>
    <source>
        <strain evidence="12">PX4</strain>
    </source>
</reference>
<keyword evidence="9" id="KW-0472">Membrane</keyword>
<feature type="transmembrane region" description="Helical" evidence="9">
    <location>
        <begin position="6"/>
        <end position="25"/>
    </location>
</feature>
<comment type="subcellular location">
    <subcellularLocation>
        <location evidence="9">Cell membrane</location>
    </subcellularLocation>
</comment>
<evidence type="ECO:0000256" key="2">
    <source>
        <dbReference type="ARBA" id="ARBA00012621"/>
    </source>
</evidence>
<accession>A0A1U7CKE6</accession>
<feature type="site" description="Transition state stabilizer" evidence="8">
    <location>
        <position position="130"/>
    </location>
</feature>
<dbReference type="InterPro" id="IPR007507">
    <property type="entry name" value="Glycos_transf_N"/>
</dbReference>
<keyword evidence="9" id="KW-1133">Transmembrane helix</keyword>
<feature type="site" description="Transition state stabilizer" evidence="8">
    <location>
        <position position="208"/>
    </location>
</feature>
<name>A0A1U7CKE6_9BACT</name>
<keyword evidence="9" id="KW-0812">Transmembrane</keyword>
<dbReference type="PANTHER" id="PTHR42755:SF1">
    <property type="entry name" value="3-DEOXY-D-MANNO-OCTULOSONIC ACID TRANSFERASE, MITOCHONDRIAL-RELATED"/>
    <property type="match status" value="1"/>
</dbReference>
<dbReference type="Proteomes" id="UP000186309">
    <property type="component" value="Chromosome"/>
</dbReference>
<sequence length="437" mass="48695">MPLALNLIYASLLILFSPVILFRMVRSGKYRDGLWEKFWGAAPHRIGDRPCLWFHAVSVGEVLLLRPLVREMARRRPNWDVVISTTTPTGLAVARRTFPELITFYAPFDFSWATRRAMGRIRPTVLALVELELWPNLIRVAKRSGAKVAIINARLSVRSHRGYRRLRRPLGPTLHLIDMVAAQDEDYARRFIDLGVPFERVSVTGSVKFDGLESDRNNAQTRELRSELGLSHADLVFVAGSTMEGEEAAALAAYRAARRDHPRLRLILVPRHVERFEAVAQWLEAEGETVLRRSRCDSHKSLAGHRSDPIILVDTIGELGAVWGLADVAFVGGSLAPGRGGQNMMEPAAYGAAVMFGPHTSNFRETVDQLLSRNAARRVDGAHDLVLRLQEDLDDPENAAARGEAGRKFVLAQHGASGRTLHELDRLVESSFAQKTA</sequence>
<organism evidence="11 12">
    <name type="scientific">Paludisphaera borealis</name>
    <dbReference type="NCBI Taxonomy" id="1387353"/>
    <lineage>
        <taxon>Bacteria</taxon>
        <taxon>Pseudomonadati</taxon>
        <taxon>Planctomycetota</taxon>
        <taxon>Planctomycetia</taxon>
        <taxon>Isosphaerales</taxon>
        <taxon>Isosphaeraceae</taxon>
        <taxon>Paludisphaera</taxon>
    </lineage>
</organism>
<keyword evidence="9" id="KW-1003">Cell membrane</keyword>
<dbReference type="EC" id="2.4.99.12" evidence="2 9"/>
<comment type="function">
    <text evidence="9">Involved in lipopolysaccharide (LPS) biosynthesis. Catalyzes the transfer of 3-deoxy-D-manno-octulosonate (Kdo) residue(s) from CMP-Kdo to lipid IV(A), the tetraacyldisaccharide-1,4'-bisphosphate precursor of lipid A.</text>
</comment>
<dbReference type="RefSeq" id="WP_076343547.1">
    <property type="nucleotide sequence ID" value="NZ_CP019082.1"/>
</dbReference>
<dbReference type="EMBL" id="CP019082">
    <property type="protein sequence ID" value="APW59353.1"/>
    <property type="molecule type" value="Genomic_DNA"/>
</dbReference>
<dbReference type="Pfam" id="PF04413">
    <property type="entry name" value="Glycos_transf_N"/>
    <property type="match status" value="1"/>
</dbReference>
<dbReference type="OrthoDB" id="9789797at2"/>
<dbReference type="Gene3D" id="3.40.50.2000">
    <property type="entry name" value="Glycogen Phosphorylase B"/>
    <property type="match status" value="1"/>
</dbReference>
<dbReference type="GO" id="GO:0005886">
    <property type="term" value="C:plasma membrane"/>
    <property type="evidence" value="ECO:0007669"/>
    <property type="project" value="UniProtKB-SubCell"/>
</dbReference>
<keyword evidence="9" id="KW-0448">Lipopolysaccharide biosynthesis</keyword>
<dbReference type="InterPro" id="IPR039901">
    <property type="entry name" value="Kdotransferase"/>
</dbReference>
<comment type="pathway">
    <text evidence="1 9">Bacterial outer membrane biogenesis; LPS core biosynthesis.</text>
</comment>
<proteinExistence type="inferred from homology"/>
<evidence type="ECO:0000256" key="7">
    <source>
        <dbReference type="PIRSR" id="PIRSR639901-1"/>
    </source>
</evidence>
<dbReference type="KEGG" id="pbor:BSF38_00775"/>
<keyword evidence="12" id="KW-1185">Reference proteome</keyword>
<comment type="similarity">
    <text evidence="9">Belongs to the glycosyltransferase group 1 family.</text>
</comment>
<dbReference type="SUPFAM" id="SSF53756">
    <property type="entry name" value="UDP-Glycosyltransferase/glycogen phosphorylase"/>
    <property type="match status" value="1"/>
</dbReference>
<keyword evidence="4 9" id="KW-0808">Transferase</keyword>
<evidence type="ECO:0000256" key="6">
    <source>
        <dbReference type="ARBA" id="ARBA00049183"/>
    </source>
</evidence>
<evidence type="ECO:0000256" key="4">
    <source>
        <dbReference type="ARBA" id="ARBA00022679"/>
    </source>
</evidence>
<gene>
    <name evidence="11" type="ORF">BSF38_00775</name>
</gene>
<dbReference type="GO" id="GO:0043842">
    <property type="term" value="F:Kdo transferase activity"/>
    <property type="evidence" value="ECO:0007669"/>
    <property type="project" value="UniProtKB-EC"/>
</dbReference>
<comment type="catalytic activity">
    <reaction evidence="6 9">
        <text>lipid IVA (E. coli) + CMP-3-deoxy-beta-D-manno-octulosonate = alpha-Kdo-(2-&gt;6)-lipid IVA (E. coli) + CMP + H(+)</text>
        <dbReference type="Rhea" id="RHEA:28066"/>
        <dbReference type="ChEBI" id="CHEBI:15378"/>
        <dbReference type="ChEBI" id="CHEBI:58603"/>
        <dbReference type="ChEBI" id="CHEBI:60364"/>
        <dbReference type="ChEBI" id="CHEBI:60377"/>
        <dbReference type="ChEBI" id="CHEBI:85987"/>
        <dbReference type="EC" id="2.4.99.12"/>
    </reaction>
</comment>
<dbReference type="GO" id="GO:0009245">
    <property type="term" value="P:lipid A biosynthetic process"/>
    <property type="evidence" value="ECO:0007669"/>
    <property type="project" value="TreeGrafter"/>
</dbReference>
<feature type="active site" description="Proton acceptor" evidence="7">
    <location>
        <position position="61"/>
    </location>
</feature>
<evidence type="ECO:0000313" key="11">
    <source>
        <dbReference type="EMBL" id="APW59353.1"/>
    </source>
</evidence>
<dbReference type="PANTHER" id="PTHR42755">
    <property type="entry name" value="3-DEOXY-MANNO-OCTULOSONATE CYTIDYLYLTRANSFERASE"/>
    <property type="match status" value="1"/>
</dbReference>
<dbReference type="STRING" id="1387353.BSF38_00775"/>
<protein>
    <recommendedName>
        <fullName evidence="3 9">3-deoxy-D-manno-octulosonic acid transferase</fullName>
        <shortName evidence="9">Kdo transferase</shortName>
        <ecNumber evidence="2 9">2.4.99.12</ecNumber>
    </recommendedName>
    <alternativeName>
        <fullName evidence="5 9">Lipid IV(A) 3-deoxy-D-manno-octulosonic acid transferase</fullName>
    </alternativeName>
</protein>
<evidence type="ECO:0000259" key="10">
    <source>
        <dbReference type="Pfam" id="PF04413"/>
    </source>
</evidence>
<evidence type="ECO:0000256" key="5">
    <source>
        <dbReference type="ARBA" id="ARBA00031445"/>
    </source>
</evidence>
<dbReference type="Gene3D" id="3.40.50.11720">
    <property type="entry name" value="3-Deoxy-D-manno-octulosonic-acid transferase, N-terminal domain"/>
    <property type="match status" value="1"/>
</dbReference>
<evidence type="ECO:0000256" key="9">
    <source>
        <dbReference type="RuleBase" id="RU365103"/>
    </source>
</evidence>
<feature type="domain" description="3-deoxy-D-manno-octulosonic-acid transferase N-terminal" evidence="10">
    <location>
        <begin position="46"/>
        <end position="210"/>
    </location>
</feature>
<dbReference type="AlphaFoldDB" id="A0A1U7CKE6"/>
<dbReference type="GO" id="GO:0009244">
    <property type="term" value="P:lipopolysaccharide core region biosynthetic process"/>
    <property type="evidence" value="ECO:0007669"/>
    <property type="project" value="UniProtKB-UniRule"/>
</dbReference>
<dbReference type="UniPathway" id="UPA00958"/>
<evidence type="ECO:0000313" key="12">
    <source>
        <dbReference type="Proteomes" id="UP000186309"/>
    </source>
</evidence>
<evidence type="ECO:0000256" key="8">
    <source>
        <dbReference type="PIRSR" id="PIRSR639901-2"/>
    </source>
</evidence>
<dbReference type="InterPro" id="IPR038107">
    <property type="entry name" value="Glycos_transf_N_sf"/>
</dbReference>